<feature type="domain" description="Large ribosomal subunit protein uL6 alpha-beta" evidence="5">
    <location>
        <begin position="98"/>
        <end position="172"/>
    </location>
</feature>
<accession>M4QA75</accession>
<dbReference type="GO" id="GO:1990904">
    <property type="term" value="C:ribonucleoprotein complex"/>
    <property type="evidence" value="ECO:0007669"/>
    <property type="project" value="UniProtKB-KW"/>
</dbReference>
<name>M4QA75_RECAM</name>
<dbReference type="EMBL" id="KC353356">
    <property type="protein sequence ID" value="AGH24277.1"/>
    <property type="molecule type" value="Genomic_DNA"/>
</dbReference>
<dbReference type="InterPro" id="IPR036789">
    <property type="entry name" value="Ribosomal_uL6-like_a/b-dom_sf"/>
</dbReference>
<dbReference type="InterPro" id="IPR020040">
    <property type="entry name" value="Ribosomal_uL6_a/b-dom"/>
</dbReference>
<evidence type="ECO:0000256" key="4">
    <source>
        <dbReference type="RuleBase" id="RU003869"/>
    </source>
</evidence>
<keyword evidence="3 4" id="KW-0687">Ribonucleoprotein</keyword>
<dbReference type="GO" id="GO:0019843">
    <property type="term" value="F:rRNA binding"/>
    <property type="evidence" value="ECO:0007669"/>
    <property type="project" value="InterPro"/>
</dbReference>
<evidence type="ECO:0000256" key="2">
    <source>
        <dbReference type="ARBA" id="ARBA00022980"/>
    </source>
</evidence>
<protein>
    <submittedName>
        <fullName evidence="6">Ribosomal protein L6</fullName>
    </submittedName>
</protein>
<dbReference type="AlphaFoldDB" id="M4QA75"/>
<sequence length="185" mass="20569">MSHIGSKLIKIPANVSVDLSLQKVSVSGDLGNLSLPFSNISININSNGDERFLDLKPINTGTKKQNAESYRMWGTYRTLVENMILGVSKGYSKTLELIGVGYKAQYNNNTLVLKVGYSIDMLYEISSDVKVDCSRSNIIVITGIDKQKVNQVAAEIRLLRKPEPYKGKGIRYLGEVIRLKEGKKK</sequence>
<keyword evidence="6" id="KW-0496">Mitochondrion</keyword>
<proteinExistence type="inferred from homology"/>
<dbReference type="InterPro" id="IPR002358">
    <property type="entry name" value="Ribosomal_uL6_CS"/>
</dbReference>
<geneLocation type="mitochondrion" evidence="6"/>
<dbReference type="PANTHER" id="PTHR11655">
    <property type="entry name" value="60S/50S RIBOSOMAL PROTEIN L6/L9"/>
    <property type="match status" value="1"/>
</dbReference>
<gene>
    <name evidence="6" type="primary">rpl6</name>
</gene>
<dbReference type="GO" id="GO:0003735">
    <property type="term" value="F:structural constituent of ribosome"/>
    <property type="evidence" value="ECO:0007669"/>
    <property type="project" value="InterPro"/>
</dbReference>
<dbReference type="PROSITE" id="PS00525">
    <property type="entry name" value="RIBOSOMAL_L6_1"/>
    <property type="match status" value="1"/>
</dbReference>
<evidence type="ECO:0000313" key="6">
    <source>
        <dbReference type="EMBL" id="AGH24277.1"/>
    </source>
</evidence>
<dbReference type="GO" id="GO:0005840">
    <property type="term" value="C:ribosome"/>
    <property type="evidence" value="ECO:0007669"/>
    <property type="project" value="UniProtKB-KW"/>
</dbReference>
<evidence type="ECO:0000256" key="1">
    <source>
        <dbReference type="ARBA" id="ARBA00009356"/>
    </source>
</evidence>
<dbReference type="PANTHER" id="PTHR11655:SF14">
    <property type="entry name" value="LARGE RIBOSOMAL SUBUNIT PROTEIN UL6M"/>
    <property type="match status" value="1"/>
</dbReference>
<keyword evidence="2 4" id="KW-0689">Ribosomal protein</keyword>
<dbReference type="NCBIfam" id="TIGR03654">
    <property type="entry name" value="L6_bact"/>
    <property type="match status" value="1"/>
</dbReference>
<dbReference type="SUPFAM" id="SSF56053">
    <property type="entry name" value="Ribosomal protein L6"/>
    <property type="match status" value="2"/>
</dbReference>
<dbReference type="InterPro" id="IPR000702">
    <property type="entry name" value="Ribosomal_uL6-like"/>
</dbReference>
<dbReference type="Pfam" id="PF00347">
    <property type="entry name" value="Ribosomal_L6"/>
    <property type="match status" value="2"/>
</dbReference>
<evidence type="ECO:0000256" key="3">
    <source>
        <dbReference type="ARBA" id="ARBA00023274"/>
    </source>
</evidence>
<comment type="similarity">
    <text evidence="1 4">Belongs to the universal ribosomal protein uL6 family.</text>
</comment>
<dbReference type="PRINTS" id="PR00059">
    <property type="entry name" value="RIBOSOMALL6"/>
</dbReference>
<reference evidence="6" key="1">
    <citation type="journal article" date="2013" name="Genome Biol. Evol.">
        <title>Strikingly bacteria-like and gene-rich mitochondrial genomes throughout jakobid protists.</title>
        <authorList>
            <person name="Burger G."/>
            <person name="Gray M.W."/>
            <person name="Forget L."/>
            <person name="Lang B.F."/>
        </authorList>
    </citation>
    <scope>NUCLEOTIDE SEQUENCE</scope>
    <source>
        <strain evidence="6">ATCC 50633</strain>
    </source>
</reference>
<dbReference type="GO" id="GO:0002181">
    <property type="term" value="P:cytoplasmic translation"/>
    <property type="evidence" value="ECO:0007669"/>
    <property type="project" value="TreeGrafter"/>
</dbReference>
<feature type="domain" description="Large ribosomal subunit protein uL6 alpha-beta" evidence="5">
    <location>
        <begin position="11"/>
        <end position="90"/>
    </location>
</feature>
<dbReference type="InterPro" id="IPR019906">
    <property type="entry name" value="Ribosomal_uL6_bac-type"/>
</dbReference>
<organism evidence="6">
    <name type="scientific">Reclinomonas americana ATCC 50633</name>
    <dbReference type="NCBI Taxonomy" id="1295593"/>
    <lineage>
        <taxon>Eukaryota</taxon>
        <taxon>Discoba</taxon>
        <taxon>Jakobida</taxon>
        <taxon>Histionina</taxon>
        <taxon>Histionidae</taxon>
        <taxon>Reclinomonas</taxon>
    </lineage>
</organism>
<evidence type="ECO:0000259" key="5">
    <source>
        <dbReference type="Pfam" id="PF00347"/>
    </source>
</evidence>
<dbReference type="PIRSF" id="PIRSF002162">
    <property type="entry name" value="Ribosomal_L6"/>
    <property type="match status" value="1"/>
</dbReference>
<dbReference type="Gene3D" id="3.90.930.12">
    <property type="entry name" value="Ribosomal protein L6, alpha-beta domain"/>
    <property type="match status" value="2"/>
</dbReference>